<dbReference type="HAMAP" id="MF_00917">
    <property type="entry name" value="QueE"/>
    <property type="match status" value="1"/>
</dbReference>
<evidence type="ECO:0000259" key="9">
    <source>
        <dbReference type="PROSITE" id="PS51918"/>
    </source>
</evidence>
<accession>A0A165LYK4</accession>
<dbReference type="PROSITE" id="PS51918">
    <property type="entry name" value="RADICAL_SAM"/>
    <property type="match status" value="1"/>
</dbReference>
<dbReference type="EC" id="4.3.99.3" evidence="8"/>
<evidence type="ECO:0000256" key="6">
    <source>
        <dbReference type="ARBA" id="ARBA00023014"/>
    </source>
</evidence>
<name>A0A165LYK4_PELLU</name>
<dbReference type="Pfam" id="PF04055">
    <property type="entry name" value="Radical_SAM"/>
    <property type="match status" value="1"/>
</dbReference>
<comment type="pathway">
    <text evidence="8">Purine metabolism; 7-cyano-7-deazaguanine biosynthesis.</text>
</comment>
<feature type="binding site" evidence="8">
    <location>
        <position position="34"/>
    </location>
    <ligand>
        <name>[4Fe-4S] cluster</name>
        <dbReference type="ChEBI" id="CHEBI:49883"/>
        <note>4Fe-4S-S-AdoMet</note>
    </ligand>
</feature>
<feature type="binding site" evidence="8">
    <location>
        <position position="41"/>
    </location>
    <ligand>
        <name>[4Fe-4S] cluster</name>
        <dbReference type="ChEBI" id="CHEBI:49883"/>
        <note>4Fe-4S-S-AdoMet</note>
    </ligand>
</feature>
<comment type="cofactor">
    <cofactor evidence="8">
        <name>S-adenosyl-L-methionine</name>
        <dbReference type="ChEBI" id="CHEBI:59789"/>
    </cofactor>
    <text evidence="8">Binds 1 S-adenosyl-L-methionine per subunit.</text>
</comment>
<organism evidence="10 11">
    <name type="scientific">Pelodictyon luteolum</name>
    <dbReference type="NCBI Taxonomy" id="1100"/>
    <lineage>
        <taxon>Bacteria</taxon>
        <taxon>Pseudomonadati</taxon>
        <taxon>Chlorobiota</taxon>
        <taxon>Chlorobiia</taxon>
        <taxon>Chlorobiales</taxon>
        <taxon>Chlorobiaceae</taxon>
        <taxon>Chlorobium/Pelodictyon group</taxon>
        <taxon>Pelodictyon</taxon>
    </lineage>
</organism>
<dbReference type="GO" id="GO:0008616">
    <property type="term" value="P:tRNA queuosine(34) biosynthetic process"/>
    <property type="evidence" value="ECO:0007669"/>
    <property type="project" value="UniProtKB-UniRule"/>
</dbReference>
<keyword evidence="8" id="KW-0671">Queuosine biosynthesis</keyword>
<dbReference type="GO" id="GO:1904047">
    <property type="term" value="F:S-adenosyl-L-methionine binding"/>
    <property type="evidence" value="ECO:0007669"/>
    <property type="project" value="UniProtKB-UniRule"/>
</dbReference>
<dbReference type="RefSeq" id="WP_303681324.1">
    <property type="nucleotide sequence ID" value="NZ_LVWG01000022.1"/>
</dbReference>
<feature type="binding site" evidence="8">
    <location>
        <position position="38"/>
    </location>
    <ligand>
        <name>[4Fe-4S] cluster</name>
        <dbReference type="ChEBI" id="CHEBI:49883"/>
        <note>4Fe-4S-S-AdoMet</note>
    </ligand>
</feature>
<comment type="caution">
    <text evidence="8">Lacks conserved residue(s) required for the propagation of feature annotation.</text>
</comment>
<feature type="binding site" evidence="8">
    <location>
        <position position="73"/>
    </location>
    <ligand>
        <name>substrate</name>
    </ligand>
</feature>
<dbReference type="PIRSF" id="PIRSF000370">
    <property type="entry name" value="QueE"/>
    <property type="match status" value="1"/>
</dbReference>
<dbReference type="InterPro" id="IPR007197">
    <property type="entry name" value="rSAM"/>
</dbReference>
<comment type="catalytic activity">
    <reaction evidence="8">
        <text>6-carboxy-5,6,7,8-tetrahydropterin + H(+) = 7-carboxy-7-carbaguanine + NH4(+)</text>
        <dbReference type="Rhea" id="RHEA:27974"/>
        <dbReference type="ChEBI" id="CHEBI:15378"/>
        <dbReference type="ChEBI" id="CHEBI:28938"/>
        <dbReference type="ChEBI" id="CHEBI:61032"/>
        <dbReference type="ChEBI" id="CHEBI:61036"/>
        <dbReference type="EC" id="4.3.99.3"/>
    </reaction>
</comment>
<dbReference type="InterPro" id="IPR024924">
    <property type="entry name" value="7-CO-7-deazaguanine_synth-like"/>
</dbReference>
<feature type="binding site" evidence="8">
    <location>
        <position position="43"/>
    </location>
    <ligand>
        <name>Mg(2+)</name>
        <dbReference type="ChEBI" id="CHEBI:18420"/>
    </ligand>
</feature>
<feature type="binding site" evidence="8">
    <location>
        <begin position="15"/>
        <end position="17"/>
    </location>
    <ligand>
        <name>substrate</name>
    </ligand>
</feature>
<dbReference type="EMBL" id="LVWG01000022">
    <property type="protein sequence ID" value="KZK74591.1"/>
    <property type="molecule type" value="Genomic_DNA"/>
</dbReference>
<evidence type="ECO:0000256" key="3">
    <source>
        <dbReference type="ARBA" id="ARBA00022723"/>
    </source>
</evidence>
<comment type="subunit">
    <text evidence="8">Homodimer.</text>
</comment>
<evidence type="ECO:0000256" key="8">
    <source>
        <dbReference type="HAMAP-Rule" id="MF_00917"/>
    </source>
</evidence>
<dbReference type="SFLD" id="SFLDS00029">
    <property type="entry name" value="Radical_SAM"/>
    <property type="match status" value="1"/>
</dbReference>
<keyword evidence="7 8" id="KW-0456">Lyase</keyword>
<comment type="cofactor">
    <cofactor evidence="8">
        <name>[4Fe-4S] cluster</name>
        <dbReference type="ChEBI" id="CHEBI:49883"/>
    </cofactor>
    <text evidence="8">Binds 1 [4Fe-4S] cluster. The cluster is coordinated with 3 cysteines and an exchangeable S-adenosyl-L-methionine.</text>
</comment>
<dbReference type="InterPro" id="IPR013785">
    <property type="entry name" value="Aldolase_TIM"/>
</dbReference>
<feature type="domain" description="Radical SAM core" evidence="9">
    <location>
        <begin position="21"/>
        <end position="218"/>
    </location>
</feature>
<keyword evidence="4 8" id="KW-0460">Magnesium</keyword>
<dbReference type="Gene3D" id="3.20.20.70">
    <property type="entry name" value="Aldolase class I"/>
    <property type="match status" value="1"/>
</dbReference>
<reference evidence="10 11" key="1">
    <citation type="submission" date="2016-03" db="EMBL/GenBank/DDBJ databases">
        <title>Speciation and ecological success in dimly lit waters: horizontal gene transfer in a green sulfur bacteria bloom unveiled by metagenomic assembly.</title>
        <authorList>
            <person name="Llorens-Mares T."/>
            <person name="Liu Z."/>
            <person name="Allen L.Z."/>
            <person name="Rusch D.B."/>
            <person name="Craig M.T."/>
            <person name="Dupont C.L."/>
            <person name="Bryant D.A."/>
            <person name="Casamayor E.O."/>
        </authorList>
    </citation>
    <scope>NUCLEOTIDE SEQUENCE [LARGE SCALE GENOMIC DNA]</scope>
    <source>
        <strain evidence="10">CIII</strain>
    </source>
</reference>
<dbReference type="GO" id="GO:0000287">
    <property type="term" value="F:magnesium ion binding"/>
    <property type="evidence" value="ECO:0007669"/>
    <property type="project" value="UniProtKB-UniRule"/>
</dbReference>
<dbReference type="PANTHER" id="PTHR42836:SF1">
    <property type="entry name" value="7-CARBOXY-7-DEAZAGUANINE SYNTHASE"/>
    <property type="match status" value="1"/>
</dbReference>
<keyword evidence="5 8" id="KW-0408">Iron</keyword>
<keyword evidence="1 8" id="KW-0004">4Fe-4S</keyword>
<evidence type="ECO:0000313" key="11">
    <source>
        <dbReference type="Proteomes" id="UP000076481"/>
    </source>
</evidence>
<feature type="binding site" evidence="8">
    <location>
        <position position="30"/>
    </location>
    <ligand>
        <name>substrate</name>
    </ligand>
</feature>
<dbReference type="UniPathway" id="UPA00391"/>
<comment type="caution">
    <text evidence="10">The sequence shown here is derived from an EMBL/GenBank/DDBJ whole genome shotgun (WGS) entry which is preliminary data.</text>
</comment>
<comment type="cofactor">
    <cofactor evidence="8">
        <name>Mg(2+)</name>
        <dbReference type="ChEBI" id="CHEBI:18420"/>
    </cofactor>
</comment>
<keyword evidence="3 8" id="KW-0479">Metal-binding</keyword>
<proteinExistence type="inferred from homology"/>
<dbReference type="AlphaFoldDB" id="A0A165LYK4"/>
<evidence type="ECO:0000256" key="2">
    <source>
        <dbReference type="ARBA" id="ARBA00022691"/>
    </source>
</evidence>
<feature type="binding site" evidence="8">
    <location>
        <begin position="40"/>
        <end position="42"/>
    </location>
    <ligand>
        <name>S-adenosyl-L-methionine</name>
        <dbReference type="ChEBI" id="CHEBI:59789"/>
    </ligand>
</feature>
<gene>
    <name evidence="8" type="primary">queE</name>
    <name evidence="10" type="ORF">A3K90_02355</name>
</gene>
<evidence type="ECO:0000256" key="5">
    <source>
        <dbReference type="ARBA" id="ARBA00023004"/>
    </source>
</evidence>
<dbReference type="PANTHER" id="PTHR42836">
    <property type="entry name" value="7-CARBOXY-7-DEAZAGUANINE SYNTHASE"/>
    <property type="match status" value="1"/>
</dbReference>
<comment type="similarity">
    <text evidence="8">Belongs to the radical SAM superfamily. 7-carboxy-7-deazaguanine synthase family.</text>
</comment>
<dbReference type="Proteomes" id="UP000076481">
    <property type="component" value="Unassembled WGS sequence"/>
</dbReference>
<evidence type="ECO:0000256" key="1">
    <source>
        <dbReference type="ARBA" id="ARBA00022485"/>
    </source>
</evidence>
<feature type="binding site" evidence="8">
    <location>
        <position position="75"/>
    </location>
    <ligand>
        <name>S-adenosyl-L-methionine</name>
        <dbReference type="ChEBI" id="CHEBI:59789"/>
    </ligand>
</feature>
<protein>
    <recommendedName>
        <fullName evidence="8">7-carboxy-7-deazaguanine synthase</fullName>
        <shortName evidence="8">CDG synthase</shortName>
        <ecNumber evidence="8">4.3.99.3</ecNumber>
    </recommendedName>
    <alternativeName>
        <fullName evidence="8">Queuosine biosynthesis protein QueE</fullName>
    </alternativeName>
</protein>
<dbReference type="SUPFAM" id="SSF102114">
    <property type="entry name" value="Radical SAM enzymes"/>
    <property type="match status" value="1"/>
</dbReference>
<evidence type="ECO:0000256" key="4">
    <source>
        <dbReference type="ARBA" id="ARBA00022842"/>
    </source>
</evidence>
<dbReference type="InterPro" id="IPR058240">
    <property type="entry name" value="rSAM_sf"/>
</dbReference>
<dbReference type="GO" id="GO:0016840">
    <property type="term" value="F:carbon-nitrogen lyase activity"/>
    <property type="evidence" value="ECO:0007669"/>
    <property type="project" value="UniProtKB-UniRule"/>
</dbReference>
<keyword evidence="2 8" id="KW-0949">S-adenosyl-L-methionine</keyword>
<evidence type="ECO:0000256" key="7">
    <source>
        <dbReference type="ARBA" id="ARBA00023239"/>
    </source>
</evidence>
<evidence type="ECO:0000313" key="10">
    <source>
        <dbReference type="EMBL" id="KZK74591.1"/>
    </source>
</evidence>
<comment type="function">
    <text evidence="8">Catalyzes the complex heterocyclic radical-mediated conversion of 6-carboxy-5,6,7,8-tetrahydropterin (CPH4) to 7-carboxy-7-deazaguanine (CDG), a step common to the biosynthetic pathways of all 7-deazapurine-containing compounds.</text>
</comment>
<sequence length="223" mass="25095">MTGAMLQISEIFHSIQGESSFAGWPCTFIRLAGCSHGCRYCDTTYARTAERQLSIGDTIDEARRFRPHLIEVTGGEPLEQPLVHKLLCALCDGGGIIMLETGGFLSVRDVDPRVHKVIDLKPPSSGKDGENCMENIDLALSQGEKERNHYEFKIVAADRDDYLWARKLIKETRLAEACTVMMGPIAGTVHPYELAGWILEDRLHVRMQLQLHKYIWPDIERGV</sequence>
<keyword evidence="6 8" id="KW-0411">Iron-sulfur</keyword>
<dbReference type="GO" id="GO:0051539">
    <property type="term" value="F:4 iron, 4 sulfur cluster binding"/>
    <property type="evidence" value="ECO:0007669"/>
    <property type="project" value="UniProtKB-UniRule"/>
</dbReference>